<dbReference type="PRINTS" id="PR00906">
    <property type="entry name" value="SECA"/>
</dbReference>
<dbReference type="PANTHER" id="PTHR30612">
    <property type="entry name" value="SECA INNER MEMBRANE COMPONENT OF SEC PROTEIN SECRETION SYSTEM"/>
    <property type="match status" value="1"/>
</dbReference>
<dbReference type="EMBL" id="JAMQBK010000055">
    <property type="protein sequence ID" value="MCM2372827.1"/>
    <property type="molecule type" value="Genomic_DNA"/>
</dbReference>
<feature type="binding site" evidence="10">
    <location>
        <position position="528"/>
    </location>
    <ligand>
        <name>ATP</name>
        <dbReference type="ChEBI" id="CHEBI:30616"/>
    </ligand>
</feature>
<evidence type="ECO:0000256" key="7">
    <source>
        <dbReference type="ARBA" id="ARBA00022967"/>
    </source>
</evidence>
<evidence type="ECO:0000259" key="13">
    <source>
        <dbReference type="PROSITE" id="PS51194"/>
    </source>
</evidence>
<sequence>MTHPTPGTLNRTSSARSIARQTTDTRWIASVIQRGRDAAIAIQDDAGDSLQTHTQRLKTWIRQPHDQLKRSDESTEILTLAIGVVQTAVQREMSISLFDVQWHAGIVMSLGSIAEMQTGEGKTLAGVLPAYLHALRGQGVHVVTPNAYLARRDYEQLRPVYERCGISTSVVEDGYDDDQARRAYASDITYGSAHTIGFDFLRDQLIEQQTASLAVGERFLRDLRGAQSPRGRQRGLISAIVDEADDVLLDDAVSPLILSGASNGDAVDAELHRIAVEFINDLSEGEHFVFAGGDRIELTDAGFTTVYQHIEAATHSKLVRPWHEYIVSALRAAFCYQRDVHYVVRDSEIQLIDSSTGRVFADRTWSGGLHQAVQAREDLKITSESSTLGRVTKQRFFRSYRFLTGMTGTADQCQDELERVYGTPVSTIELRHPSKRETYPPRVVMTRDEKYDAVVNEAIQLAASGRPVLIGTLSVSESLEIAARLRERDCEFKILNGIQDADEAAVISAAGESGAITVATNLAGRGTDIGLDPESLTRGGLHVIVTQMHSLARVDRQLIGRAARCGDPGSCRFFIAADDDLLIQHAPWISRHLSRCDRLAEDCGLDITRRFKLLKQIETVQRRTQRQATIRRLRLLQSDSHEQQLLTLSEKRPDACWAM</sequence>
<feature type="domain" description="SecA family profile" evidence="14">
    <location>
        <begin position="10"/>
        <end position="608"/>
    </location>
</feature>
<evidence type="ECO:0000256" key="2">
    <source>
        <dbReference type="ARBA" id="ARBA00022475"/>
    </source>
</evidence>
<evidence type="ECO:0000256" key="3">
    <source>
        <dbReference type="ARBA" id="ARBA00022490"/>
    </source>
</evidence>
<dbReference type="PROSITE" id="PS51194">
    <property type="entry name" value="HELICASE_CTER"/>
    <property type="match status" value="1"/>
</dbReference>
<keyword evidence="1 10" id="KW-0813">Transport</keyword>
<accession>A0ABT0U7P5</accession>
<evidence type="ECO:0000256" key="9">
    <source>
        <dbReference type="ARBA" id="ARBA00023136"/>
    </source>
</evidence>
<comment type="similarity">
    <text evidence="10">Belongs to the SecA family.</text>
</comment>
<evidence type="ECO:0000256" key="5">
    <source>
        <dbReference type="ARBA" id="ARBA00022840"/>
    </source>
</evidence>
<evidence type="ECO:0000256" key="4">
    <source>
        <dbReference type="ARBA" id="ARBA00022741"/>
    </source>
</evidence>
<comment type="caution">
    <text evidence="15">The sequence shown here is derived from an EMBL/GenBank/DDBJ whole genome shotgun (WGS) entry which is preliminary data.</text>
</comment>
<feature type="domain" description="Helicase ATP-binding" evidence="12">
    <location>
        <begin position="103"/>
        <end position="281"/>
    </location>
</feature>
<evidence type="ECO:0000313" key="15">
    <source>
        <dbReference type="EMBL" id="MCM2372827.1"/>
    </source>
</evidence>
<evidence type="ECO:0000256" key="11">
    <source>
        <dbReference type="SAM" id="MobiDB-lite"/>
    </source>
</evidence>
<name>A0ABT0U7P5_9BACT</name>
<reference evidence="15 16" key="1">
    <citation type="journal article" date="2022" name="Syst. Appl. Microbiol.">
        <title>Rhodopirellula aestuarii sp. nov., a novel member of the genus Rhodopirellula isolated from brackish sediments collected in the Tagus River estuary, Portugal.</title>
        <authorList>
            <person name="Vitorino I.R."/>
            <person name="Klimek D."/>
            <person name="Calusinska M."/>
            <person name="Lobo-da-Cunha A."/>
            <person name="Vasconcelos V."/>
            <person name="Lage O.M."/>
        </authorList>
    </citation>
    <scope>NUCLEOTIDE SEQUENCE [LARGE SCALE GENOMIC DNA]</scope>
    <source>
        <strain evidence="15 16">ICT_H3.1</strain>
    </source>
</reference>
<evidence type="ECO:0000313" key="16">
    <source>
        <dbReference type="Proteomes" id="UP001202961"/>
    </source>
</evidence>
<keyword evidence="8 10" id="KW-0811">Translocation</keyword>
<comment type="subcellular location">
    <subcellularLocation>
        <location evidence="10">Cell membrane</location>
        <topology evidence="10">Peripheral membrane protein</topology>
        <orientation evidence="10">Cytoplasmic side</orientation>
    </subcellularLocation>
    <subcellularLocation>
        <location evidence="10">Cytoplasm</location>
    </subcellularLocation>
    <text evidence="10">Distribution is 50-50.</text>
</comment>
<feature type="binding site" evidence="10">
    <location>
        <begin position="119"/>
        <end position="123"/>
    </location>
    <ligand>
        <name>ATP</name>
        <dbReference type="ChEBI" id="CHEBI:30616"/>
    </ligand>
</feature>
<proteinExistence type="inferred from homology"/>
<evidence type="ECO:0000256" key="1">
    <source>
        <dbReference type="ARBA" id="ARBA00022448"/>
    </source>
</evidence>
<dbReference type="CDD" id="cd18803">
    <property type="entry name" value="SF2_C_secA"/>
    <property type="match status" value="1"/>
</dbReference>
<comment type="subunit">
    <text evidence="10">Monomer and homodimer. Part of the essential Sec protein translocation apparatus which comprises SecA, SecYEG and auxiliary proteins SecDF. Other proteins may also be involved.</text>
</comment>
<keyword evidence="3 10" id="KW-0963">Cytoplasm</keyword>
<keyword evidence="2 10" id="KW-1003">Cell membrane</keyword>
<feature type="region of interest" description="Disordered" evidence="11">
    <location>
        <begin position="1"/>
        <end position="21"/>
    </location>
</feature>
<dbReference type="PANTHER" id="PTHR30612:SF0">
    <property type="entry name" value="CHLOROPLAST PROTEIN-TRANSPORTING ATPASE"/>
    <property type="match status" value="1"/>
</dbReference>
<dbReference type="SUPFAM" id="SSF81767">
    <property type="entry name" value="Pre-protein crosslinking domain of SecA"/>
    <property type="match status" value="1"/>
</dbReference>
<dbReference type="InterPro" id="IPR027417">
    <property type="entry name" value="P-loop_NTPase"/>
</dbReference>
<dbReference type="PROSITE" id="PS51192">
    <property type="entry name" value="HELICASE_ATP_BIND_1"/>
    <property type="match status" value="1"/>
</dbReference>
<dbReference type="CDD" id="cd17928">
    <property type="entry name" value="DEXDc_SecA"/>
    <property type="match status" value="1"/>
</dbReference>
<dbReference type="Pfam" id="PF21090">
    <property type="entry name" value="P-loop_SecA"/>
    <property type="match status" value="2"/>
</dbReference>
<gene>
    <name evidence="10" type="primary">secA</name>
    <name evidence="15" type="ORF">NB063_19610</name>
</gene>
<keyword evidence="9 10" id="KW-0472">Membrane</keyword>
<dbReference type="InterPro" id="IPR044722">
    <property type="entry name" value="SecA_SF2_C"/>
</dbReference>
<dbReference type="SMART" id="SM00958">
    <property type="entry name" value="SecA_PP_bind"/>
    <property type="match status" value="1"/>
</dbReference>
<protein>
    <recommendedName>
        <fullName evidence="10">Protein translocase subunit SecA</fullName>
        <ecNumber evidence="10">7.4.2.8</ecNumber>
    </recommendedName>
</protein>
<dbReference type="SUPFAM" id="SSF52540">
    <property type="entry name" value="P-loop containing nucleoside triphosphate hydrolases"/>
    <property type="match status" value="2"/>
</dbReference>
<evidence type="ECO:0000256" key="8">
    <source>
        <dbReference type="ARBA" id="ARBA00023010"/>
    </source>
</evidence>
<dbReference type="InterPro" id="IPR011115">
    <property type="entry name" value="SecA_DEAD"/>
</dbReference>
<dbReference type="InterPro" id="IPR001650">
    <property type="entry name" value="Helicase_C-like"/>
</dbReference>
<dbReference type="Proteomes" id="UP001202961">
    <property type="component" value="Unassembled WGS sequence"/>
</dbReference>
<dbReference type="Pfam" id="PF07517">
    <property type="entry name" value="SecA_DEAD"/>
    <property type="match status" value="1"/>
</dbReference>
<dbReference type="HAMAP" id="MF_01382">
    <property type="entry name" value="SecA"/>
    <property type="match status" value="1"/>
</dbReference>
<evidence type="ECO:0000256" key="10">
    <source>
        <dbReference type="HAMAP-Rule" id="MF_01382"/>
    </source>
</evidence>
<dbReference type="Pfam" id="PF01043">
    <property type="entry name" value="SecA_PP_bind"/>
    <property type="match status" value="1"/>
</dbReference>
<keyword evidence="5 10" id="KW-0067">ATP-binding</keyword>
<keyword evidence="16" id="KW-1185">Reference proteome</keyword>
<evidence type="ECO:0000259" key="12">
    <source>
        <dbReference type="PROSITE" id="PS51192"/>
    </source>
</evidence>
<feature type="binding site" evidence="10">
    <location>
        <position position="101"/>
    </location>
    <ligand>
        <name>ATP</name>
        <dbReference type="ChEBI" id="CHEBI:30616"/>
    </ligand>
</feature>
<dbReference type="InterPro" id="IPR011130">
    <property type="entry name" value="SecA_preprotein_X-link_dom"/>
</dbReference>
<dbReference type="RefSeq" id="WP_250930462.1">
    <property type="nucleotide sequence ID" value="NZ_JAMQBK010000055.1"/>
</dbReference>
<evidence type="ECO:0000259" key="14">
    <source>
        <dbReference type="PROSITE" id="PS51196"/>
    </source>
</evidence>
<dbReference type="InterPro" id="IPR014001">
    <property type="entry name" value="Helicase_ATP-bd"/>
</dbReference>
<feature type="domain" description="Helicase C-terminal" evidence="13">
    <location>
        <begin position="446"/>
        <end position="637"/>
    </location>
</feature>
<dbReference type="InterPro" id="IPR014018">
    <property type="entry name" value="SecA_motor_DEAD"/>
</dbReference>
<dbReference type="Gene3D" id="3.40.50.300">
    <property type="entry name" value="P-loop containing nucleotide triphosphate hydrolases"/>
    <property type="match status" value="2"/>
</dbReference>
<comment type="catalytic activity">
    <reaction evidence="10">
        <text>ATP + H2O + cellular proteinSide 1 = ADP + phosphate + cellular proteinSide 2.</text>
        <dbReference type="EC" id="7.4.2.8"/>
    </reaction>
</comment>
<dbReference type="PROSITE" id="PS51196">
    <property type="entry name" value="SECA_MOTOR_DEAD"/>
    <property type="match status" value="1"/>
</dbReference>
<evidence type="ECO:0000256" key="6">
    <source>
        <dbReference type="ARBA" id="ARBA00022927"/>
    </source>
</evidence>
<organism evidence="15 16">
    <name type="scientific">Aporhodopirellula aestuarii</name>
    <dbReference type="NCBI Taxonomy" id="2950107"/>
    <lineage>
        <taxon>Bacteria</taxon>
        <taxon>Pseudomonadati</taxon>
        <taxon>Planctomycetota</taxon>
        <taxon>Planctomycetia</taxon>
        <taxon>Pirellulales</taxon>
        <taxon>Pirellulaceae</taxon>
        <taxon>Aporhodopirellula</taxon>
    </lineage>
</organism>
<comment type="function">
    <text evidence="10">Part of the Sec protein translocase complex. Interacts with the SecYEG preprotein conducting channel. Has a central role in coupling the hydrolysis of ATP to the transfer of proteins into and across the cell membrane, serving as an ATP-driven molecular motor driving the stepwise translocation of polypeptide chains across the membrane.</text>
</comment>
<keyword evidence="6 10" id="KW-0653">Protein transport</keyword>
<dbReference type="Gene3D" id="3.90.1440.10">
    <property type="entry name" value="SecA, preprotein cross-linking domain"/>
    <property type="match status" value="1"/>
</dbReference>
<keyword evidence="4 10" id="KW-0547">Nucleotide-binding</keyword>
<dbReference type="InterPro" id="IPR036670">
    <property type="entry name" value="SecA_X-link_sf"/>
</dbReference>
<keyword evidence="7 10" id="KW-1278">Translocase</keyword>
<dbReference type="EC" id="7.4.2.8" evidence="10"/>
<dbReference type="SMART" id="SM00957">
    <property type="entry name" value="SecA_DEAD"/>
    <property type="match status" value="1"/>
</dbReference>
<dbReference type="InterPro" id="IPR000185">
    <property type="entry name" value="SecA"/>
</dbReference>